<feature type="coiled-coil region" evidence="1">
    <location>
        <begin position="489"/>
        <end position="516"/>
    </location>
</feature>
<organism evidence="2 3">
    <name type="scientific">Penicilliopsis zonata CBS 506.65</name>
    <dbReference type="NCBI Taxonomy" id="1073090"/>
    <lineage>
        <taxon>Eukaryota</taxon>
        <taxon>Fungi</taxon>
        <taxon>Dikarya</taxon>
        <taxon>Ascomycota</taxon>
        <taxon>Pezizomycotina</taxon>
        <taxon>Eurotiomycetes</taxon>
        <taxon>Eurotiomycetidae</taxon>
        <taxon>Eurotiales</taxon>
        <taxon>Aspergillaceae</taxon>
        <taxon>Penicilliopsis</taxon>
    </lineage>
</organism>
<dbReference type="EMBL" id="KV878360">
    <property type="protein sequence ID" value="OJJ42376.1"/>
    <property type="molecule type" value="Genomic_DNA"/>
</dbReference>
<evidence type="ECO:0000256" key="1">
    <source>
        <dbReference type="SAM" id="Coils"/>
    </source>
</evidence>
<dbReference type="Proteomes" id="UP000184188">
    <property type="component" value="Unassembled WGS sequence"/>
</dbReference>
<sequence length="1293" mass="140056">MTTPDASLLVPIKLDIFAIGDPAAYASHCPSVTLLPTNPFDYSRLRLEPKTLHADLQEHADFASARPAAANPRLVDVATGRPRDNVSGVYLSWTLPQIYRRETIALPGAPRAPGAPGVVAPAAPNRWMVARVTRSPATNAGWVIESDVCRHIDTVDASVDLLTEAALCMAPTTGGAPSTVSLEGQGEYFLGAQRPLENWVEEAAETVRIKPLTANGAGNVLFADYQPHNPNVFSFRDPLDGVPPGTQIGYSVVGWHADAAEDPFMRQDGQEQVTNEDLLAQFGLRLDDSPGAAPWTASTLPARHLCHGSTYTLLTWSPESGASPPPDDPKISAQAAATRLQAKGSVAVGADPMDAFGAFLHSAGRGQTHLDFRTLQALAASGRPDAAVDEQTAAEQRLAILREFKVLDGGSRWKVQPAEEKNTSQDSALTMRLDSRQKTALHQLHEAQWAYNHLQFNLDHRRWKLFCEWWRCINAEQDAASEASSGMRHTQLVAEIATLLAALESLQDELAGLQSALPEVVKVPDEAFVRRKDPTLALLGCRSPWPRGFSDAQPVRLLRQCVSVFQPDRFGVEAFGEAVDMADRIVALPAAARAVHGEHCGYMSVRCGDPLPPLAPGQVEPPYRDAVYNTAAIVDSPLVPLYIEWEAEYSHIPYSLWEPRQVPGTRGAAQAYCELVQGVTATTALSAHSLERRALGGRAIIHPGPGHSLANALRQSMARMPAQVLNEELPAGERESLIASLENDIPALTCRLDGLSDQLTTLISGTTHVRPTLPDGTVLDDAVRAARGAGFTRETLRLVKNQCDPVPYGDAVDPDAVFVPVTHGQVKFTKLNVIDKFGRGVEIMRGPDGLAPSLSAGYMPSPRTDSDSGREVPNIVAPRDDDNCEYFQLPPSINQPARLVSAYLQPGADGDSPWVRCSEWEDPVCGYIMYNSADLSLQVFTAAGALYAEVLTFPGGDNAPRRRARCSVPPGRQEDDAFSGGWKTALLDRYIKALQTPQYALRMVEILGDAASCSAPPPASYSAVMNAGFGRPFALAVAGWSIELSHEPLQPQTTACQSQTGPALCDYEFPLQLGLKQHSEDGLAAYFPMLDDDSLQPDFGEIHTFWPGEAVDSTETNTFTCTPIHAASLPTLQAHHVDPFEGTQLRTVRSMARERDEQLRPFGLLVDVFHPLTAQTGVLPPATLPLPAAMVHQALKSMRVSFRSGPFLCRDDPLQSVPDPAAQDIQPPGIDAIPVLPYGKWSWLQPYIADGQTLYSSCKINKSAQSGSLNIDVNYPYTMVDGILQSDEPLLQT</sequence>
<gene>
    <name evidence="2" type="ORF">ASPZODRAFT_20494</name>
</gene>
<dbReference type="STRING" id="1073090.A0A1L9S5D4"/>
<dbReference type="VEuPathDB" id="FungiDB:ASPZODRAFT_20494"/>
<dbReference type="RefSeq" id="XP_022576886.1">
    <property type="nucleotide sequence ID" value="XM_022727604.1"/>
</dbReference>
<keyword evidence="1" id="KW-0175">Coiled coil</keyword>
<reference evidence="3" key="1">
    <citation type="journal article" date="2017" name="Genome Biol.">
        <title>Comparative genomics reveals high biological diversity and specific adaptations in the industrially and medically important fungal genus Aspergillus.</title>
        <authorList>
            <person name="de Vries R.P."/>
            <person name="Riley R."/>
            <person name="Wiebenga A."/>
            <person name="Aguilar-Osorio G."/>
            <person name="Amillis S."/>
            <person name="Uchima C.A."/>
            <person name="Anderluh G."/>
            <person name="Asadollahi M."/>
            <person name="Askin M."/>
            <person name="Barry K."/>
            <person name="Battaglia E."/>
            <person name="Bayram O."/>
            <person name="Benocci T."/>
            <person name="Braus-Stromeyer S.A."/>
            <person name="Caldana C."/>
            <person name="Canovas D."/>
            <person name="Cerqueira G.C."/>
            <person name="Chen F."/>
            <person name="Chen W."/>
            <person name="Choi C."/>
            <person name="Clum A."/>
            <person name="Dos Santos R.A."/>
            <person name="Damasio A.R."/>
            <person name="Diallinas G."/>
            <person name="Emri T."/>
            <person name="Fekete E."/>
            <person name="Flipphi M."/>
            <person name="Freyberg S."/>
            <person name="Gallo A."/>
            <person name="Gournas C."/>
            <person name="Habgood R."/>
            <person name="Hainaut M."/>
            <person name="Harispe M.L."/>
            <person name="Henrissat B."/>
            <person name="Hilden K.S."/>
            <person name="Hope R."/>
            <person name="Hossain A."/>
            <person name="Karabika E."/>
            <person name="Karaffa L."/>
            <person name="Karanyi Z."/>
            <person name="Krasevec N."/>
            <person name="Kuo A."/>
            <person name="Kusch H."/>
            <person name="LaButti K."/>
            <person name="Lagendijk E.L."/>
            <person name="Lapidus A."/>
            <person name="Levasseur A."/>
            <person name="Lindquist E."/>
            <person name="Lipzen A."/>
            <person name="Logrieco A.F."/>
            <person name="MacCabe A."/>
            <person name="Maekelae M.R."/>
            <person name="Malavazi I."/>
            <person name="Melin P."/>
            <person name="Meyer V."/>
            <person name="Mielnichuk N."/>
            <person name="Miskei M."/>
            <person name="Molnar A.P."/>
            <person name="Mule G."/>
            <person name="Ngan C.Y."/>
            <person name="Orejas M."/>
            <person name="Orosz E."/>
            <person name="Ouedraogo J.P."/>
            <person name="Overkamp K.M."/>
            <person name="Park H.-S."/>
            <person name="Perrone G."/>
            <person name="Piumi F."/>
            <person name="Punt P.J."/>
            <person name="Ram A.F."/>
            <person name="Ramon A."/>
            <person name="Rauscher S."/>
            <person name="Record E."/>
            <person name="Riano-Pachon D.M."/>
            <person name="Robert V."/>
            <person name="Roehrig J."/>
            <person name="Ruller R."/>
            <person name="Salamov A."/>
            <person name="Salih N.S."/>
            <person name="Samson R.A."/>
            <person name="Sandor E."/>
            <person name="Sanguinetti M."/>
            <person name="Schuetze T."/>
            <person name="Sepcic K."/>
            <person name="Shelest E."/>
            <person name="Sherlock G."/>
            <person name="Sophianopoulou V."/>
            <person name="Squina F.M."/>
            <person name="Sun H."/>
            <person name="Susca A."/>
            <person name="Todd R.B."/>
            <person name="Tsang A."/>
            <person name="Unkles S.E."/>
            <person name="van de Wiele N."/>
            <person name="van Rossen-Uffink D."/>
            <person name="Oliveira J.V."/>
            <person name="Vesth T.C."/>
            <person name="Visser J."/>
            <person name="Yu J.-H."/>
            <person name="Zhou M."/>
            <person name="Andersen M.R."/>
            <person name="Archer D.B."/>
            <person name="Baker S.E."/>
            <person name="Benoit I."/>
            <person name="Brakhage A.A."/>
            <person name="Braus G.H."/>
            <person name="Fischer R."/>
            <person name="Frisvad J.C."/>
            <person name="Goldman G.H."/>
            <person name="Houbraken J."/>
            <person name="Oakley B."/>
            <person name="Pocsi I."/>
            <person name="Scazzocchio C."/>
            <person name="Seiboth B."/>
            <person name="vanKuyk P.A."/>
            <person name="Wortman J."/>
            <person name="Dyer P.S."/>
            <person name="Grigoriev I.V."/>
        </authorList>
    </citation>
    <scope>NUCLEOTIDE SEQUENCE [LARGE SCALE GENOMIC DNA]</scope>
    <source>
        <strain evidence="3">CBS 506.65</strain>
    </source>
</reference>
<dbReference type="OrthoDB" id="2992173at2759"/>
<accession>A0A1L9S5D4</accession>
<protein>
    <submittedName>
        <fullName evidence="2">Uncharacterized protein</fullName>
    </submittedName>
</protein>
<evidence type="ECO:0000313" key="3">
    <source>
        <dbReference type="Proteomes" id="UP000184188"/>
    </source>
</evidence>
<evidence type="ECO:0000313" key="2">
    <source>
        <dbReference type="EMBL" id="OJJ42376.1"/>
    </source>
</evidence>
<keyword evidence="3" id="KW-1185">Reference proteome</keyword>
<dbReference type="GeneID" id="34614068"/>
<name>A0A1L9S5D4_9EURO</name>
<proteinExistence type="predicted"/>